<proteinExistence type="predicted"/>
<evidence type="ECO:0000313" key="2">
    <source>
        <dbReference type="EMBL" id="GGY89815.1"/>
    </source>
</evidence>
<dbReference type="RefSeq" id="WP_189619078.1">
    <property type="nucleotide sequence ID" value="NZ_BMZA01000001.1"/>
</dbReference>
<feature type="compositionally biased region" description="Basic and acidic residues" evidence="1">
    <location>
        <begin position="37"/>
        <end position="61"/>
    </location>
</feature>
<gene>
    <name evidence="2" type="ORF">GCM10011614_00360</name>
</gene>
<reference evidence="2" key="1">
    <citation type="journal article" date="2014" name="Int. J. Syst. Evol. Microbiol.">
        <title>Complete genome sequence of Corynebacterium casei LMG S-19264T (=DSM 44701T), isolated from a smear-ripened cheese.</title>
        <authorList>
            <consortium name="US DOE Joint Genome Institute (JGI-PGF)"/>
            <person name="Walter F."/>
            <person name="Albersmeier A."/>
            <person name="Kalinowski J."/>
            <person name="Ruckert C."/>
        </authorList>
    </citation>
    <scope>NUCLEOTIDE SEQUENCE</scope>
    <source>
        <strain evidence="2">KCTC 32255</strain>
    </source>
</reference>
<reference evidence="2" key="2">
    <citation type="submission" date="2020-09" db="EMBL/GenBank/DDBJ databases">
        <authorList>
            <person name="Sun Q."/>
            <person name="Kim S."/>
        </authorList>
    </citation>
    <scope>NUCLEOTIDE SEQUENCE</scope>
    <source>
        <strain evidence="2">KCTC 32255</strain>
    </source>
</reference>
<dbReference type="AlphaFoldDB" id="A0A918P8D6"/>
<evidence type="ECO:0000313" key="3">
    <source>
        <dbReference type="Proteomes" id="UP000648075"/>
    </source>
</evidence>
<keyword evidence="3" id="KW-1185">Reference proteome</keyword>
<name>A0A918P8D6_9SPHN</name>
<protein>
    <submittedName>
        <fullName evidence="2">Uncharacterized protein</fullName>
    </submittedName>
</protein>
<organism evidence="2 3">
    <name type="scientific">Novosphingobium colocasiae</name>
    <dbReference type="NCBI Taxonomy" id="1256513"/>
    <lineage>
        <taxon>Bacteria</taxon>
        <taxon>Pseudomonadati</taxon>
        <taxon>Pseudomonadota</taxon>
        <taxon>Alphaproteobacteria</taxon>
        <taxon>Sphingomonadales</taxon>
        <taxon>Sphingomonadaceae</taxon>
        <taxon>Novosphingobium</taxon>
    </lineage>
</organism>
<dbReference type="EMBL" id="BMZA01000001">
    <property type="protein sequence ID" value="GGY89815.1"/>
    <property type="molecule type" value="Genomic_DNA"/>
</dbReference>
<sequence length="61" mass="6867">MADRSDPPPSQATREQRLAARLRENLHRRKAQARSLARMEDAATPVDHPDSHGLPKSRPES</sequence>
<accession>A0A918P8D6</accession>
<dbReference type="Proteomes" id="UP000648075">
    <property type="component" value="Unassembled WGS sequence"/>
</dbReference>
<feature type="region of interest" description="Disordered" evidence="1">
    <location>
        <begin position="24"/>
        <end position="61"/>
    </location>
</feature>
<evidence type="ECO:0000256" key="1">
    <source>
        <dbReference type="SAM" id="MobiDB-lite"/>
    </source>
</evidence>
<comment type="caution">
    <text evidence="2">The sequence shown here is derived from an EMBL/GenBank/DDBJ whole genome shotgun (WGS) entry which is preliminary data.</text>
</comment>